<evidence type="ECO:0000256" key="6">
    <source>
        <dbReference type="ARBA" id="ARBA00022840"/>
    </source>
</evidence>
<dbReference type="Gene3D" id="1.10.10.10">
    <property type="entry name" value="Winged helix-like DNA-binding domain superfamily/Winged helix DNA-binding domain"/>
    <property type="match status" value="1"/>
</dbReference>
<evidence type="ECO:0000259" key="7">
    <source>
        <dbReference type="Pfam" id="PF00931"/>
    </source>
</evidence>
<dbReference type="Pfam" id="PF18052">
    <property type="entry name" value="Rx_N"/>
    <property type="match status" value="1"/>
</dbReference>
<dbReference type="FunFam" id="3.40.50.300:FF:001091">
    <property type="entry name" value="Probable disease resistance protein At1g61300"/>
    <property type="match status" value="1"/>
</dbReference>
<keyword evidence="5" id="KW-0611">Plant defense</keyword>
<dbReference type="Pfam" id="PF25019">
    <property type="entry name" value="LRR_R13L1-DRL21"/>
    <property type="match status" value="1"/>
</dbReference>
<dbReference type="Pfam" id="PF23559">
    <property type="entry name" value="WHD_DRP"/>
    <property type="match status" value="1"/>
</dbReference>
<evidence type="ECO:0000256" key="2">
    <source>
        <dbReference type="ARBA" id="ARBA00022614"/>
    </source>
</evidence>
<dbReference type="AlphaFoldDB" id="A0ABD2U1Z5"/>
<dbReference type="SUPFAM" id="SSF52540">
    <property type="entry name" value="P-loop containing nucleoside triphosphate hydrolases"/>
    <property type="match status" value="1"/>
</dbReference>
<dbReference type="Gene3D" id="3.80.10.10">
    <property type="entry name" value="Ribonuclease Inhibitor"/>
    <property type="match status" value="2"/>
</dbReference>
<dbReference type="InterPro" id="IPR032675">
    <property type="entry name" value="LRR_dom_sf"/>
</dbReference>
<dbReference type="InterPro" id="IPR001611">
    <property type="entry name" value="Leu-rich_rpt"/>
</dbReference>
<proteinExistence type="inferred from homology"/>
<keyword evidence="13" id="KW-1185">Reference proteome</keyword>
<dbReference type="InterPro" id="IPR056789">
    <property type="entry name" value="LRR_R13L1-DRL21"/>
</dbReference>
<gene>
    <name evidence="12" type="ORF">AABB24_014502</name>
</gene>
<name>A0ABD2U1Z5_9SOLN</name>
<accession>A0ABD2U1Z5</accession>
<feature type="domain" description="R13L1/DRL21-like LRR repeat region" evidence="11">
    <location>
        <begin position="639"/>
        <end position="763"/>
    </location>
</feature>
<dbReference type="PRINTS" id="PR00364">
    <property type="entry name" value="DISEASERSIST"/>
</dbReference>
<feature type="domain" description="Disease resistance N-terminal" evidence="8">
    <location>
        <begin position="5"/>
        <end position="91"/>
    </location>
</feature>
<dbReference type="InterPro" id="IPR038005">
    <property type="entry name" value="RX-like_CC"/>
</dbReference>
<keyword evidence="4" id="KW-0547">Nucleotide-binding</keyword>
<evidence type="ECO:0000313" key="13">
    <source>
        <dbReference type="Proteomes" id="UP001627284"/>
    </source>
</evidence>
<evidence type="ECO:0000259" key="11">
    <source>
        <dbReference type="Pfam" id="PF25019"/>
    </source>
</evidence>
<dbReference type="SUPFAM" id="SSF52047">
    <property type="entry name" value="RNI-like"/>
    <property type="match status" value="1"/>
</dbReference>
<dbReference type="InterPro" id="IPR055414">
    <property type="entry name" value="LRR_R13L4/SHOC2-like"/>
</dbReference>
<dbReference type="Pfam" id="PF00560">
    <property type="entry name" value="LRR_1"/>
    <property type="match status" value="1"/>
</dbReference>
<dbReference type="InterPro" id="IPR042197">
    <property type="entry name" value="Apaf_helical"/>
</dbReference>
<dbReference type="PANTHER" id="PTHR36766">
    <property type="entry name" value="PLANT BROAD-SPECTRUM MILDEW RESISTANCE PROTEIN RPW8"/>
    <property type="match status" value="1"/>
</dbReference>
<sequence length="993" mass="113124">MAEAFLQVLLDNLTCFIQGELGLILGFKDEFEKLQSTFTTIQAVLEDAQKKQLKDKAIENWLQKLNAAAYEADDILDECKTEAPIRHKKNKYGCYDPNVITFRHKIGKRMKKIMEKLDAIASERIKFHLDERTIERQVATRQTGFVLNEPQVYGREKEKDEIVKILINNVSDAQTISVLPILGMGGLGKTTLAQMVFNDQRVIDHFHPKIWICVSEDFNEKRLIKEIVESIEEKSLGDMDLAPLQKKLQDMLNGKNYLLVLDDVWNEDQDKWAKLRQVLKVGASGAFVLTTTRLEKVGSIMRTLQPYELSNLSQEDCWLLFMQRAFGNQEEINLNLVAIGKEIVKKCGGVPLAAKTLGGILRFKREERQWEHVRDSEIWKLPQEESSILPALRLSYHHLPLDLRQCFTYCAVFPKDTEMEKENLISLWMAHGFLLSKGNLELEDVGNEVWNELYLRSFFQEIEVKYGRTYFRMHDLIHDLATSLFSASASSNNIREINVKGYPHMMSIGFAKVVSSYSRSHLQKFVSLRVLNLSNLRLKHLPSSIGDLVHLRYLNLSGNGRIRSLPKQLCKLQNLQTLDLHNCDSLCCLPKQTSKLGSLRNLLLDGCKALTCMPPRIASLTCLKTLGYFAVGRKKSSQIGELQNLNLYGSIEITHLERVKNDMDAKEANLSAKKNLHSLSMIWSWKGPHRYESEEVEVLEVLKPHSNLTSLRIGGFRGIRLPDWINHSVLKNVVSIVIEGCKNCSRLPPFGELPCLKSLELQNGSAEVEYVEEEDIDVHSGFPTRIRFPSLRKLVIWDYGNLKGLLKKEREEQFPVLEEMEICWCPMFVIPTLSSVKKLVAHGDKSDAIGFSSISNLRALTSLDIWFNEEDTSLPEEMFTSLANLKYLNIYSFKNLKELPTSLASLNALKHLDIGWCDALESLPEEGVKGLTSLTQLSITDCKMLKCLPEGLQHLTALTNLSVRKCPTLAKRCEKGIGEDWYKIAHIPNVFIS</sequence>
<dbReference type="SUPFAM" id="SSF52058">
    <property type="entry name" value="L domain-like"/>
    <property type="match status" value="1"/>
</dbReference>
<dbReference type="InterPro" id="IPR041118">
    <property type="entry name" value="Rx_N"/>
</dbReference>
<dbReference type="InterPro" id="IPR027417">
    <property type="entry name" value="P-loop_NTPase"/>
</dbReference>
<keyword evidence="3" id="KW-0677">Repeat</keyword>
<dbReference type="FunFam" id="1.10.10.10:FF:000322">
    <property type="entry name" value="Probable disease resistance protein At1g63360"/>
    <property type="match status" value="1"/>
</dbReference>
<reference evidence="12 13" key="1">
    <citation type="submission" date="2024-05" db="EMBL/GenBank/DDBJ databases">
        <title>De novo assembly of an allotetraploid wild potato.</title>
        <authorList>
            <person name="Hosaka A.J."/>
        </authorList>
    </citation>
    <scope>NUCLEOTIDE SEQUENCE [LARGE SCALE GENOMIC DNA]</scope>
    <source>
        <tissue evidence="12">Young leaves</tissue>
    </source>
</reference>
<keyword evidence="6" id="KW-0067">ATP-binding</keyword>
<organism evidence="12 13">
    <name type="scientific">Solanum stoloniferum</name>
    <dbReference type="NCBI Taxonomy" id="62892"/>
    <lineage>
        <taxon>Eukaryota</taxon>
        <taxon>Viridiplantae</taxon>
        <taxon>Streptophyta</taxon>
        <taxon>Embryophyta</taxon>
        <taxon>Tracheophyta</taxon>
        <taxon>Spermatophyta</taxon>
        <taxon>Magnoliopsida</taxon>
        <taxon>eudicotyledons</taxon>
        <taxon>Gunneridae</taxon>
        <taxon>Pentapetalae</taxon>
        <taxon>asterids</taxon>
        <taxon>lamiids</taxon>
        <taxon>Solanales</taxon>
        <taxon>Solanaceae</taxon>
        <taxon>Solanoideae</taxon>
        <taxon>Solaneae</taxon>
        <taxon>Solanum</taxon>
    </lineage>
</organism>
<dbReference type="InterPro" id="IPR003591">
    <property type="entry name" value="Leu-rich_rpt_typical-subtyp"/>
</dbReference>
<dbReference type="PROSITE" id="PS51450">
    <property type="entry name" value="LRR"/>
    <property type="match status" value="1"/>
</dbReference>
<dbReference type="GO" id="GO:0005524">
    <property type="term" value="F:ATP binding"/>
    <property type="evidence" value="ECO:0007669"/>
    <property type="project" value="UniProtKB-KW"/>
</dbReference>
<keyword evidence="2" id="KW-0433">Leucine-rich repeat</keyword>
<dbReference type="InterPro" id="IPR002182">
    <property type="entry name" value="NB-ARC"/>
</dbReference>
<dbReference type="CDD" id="cd14798">
    <property type="entry name" value="RX-CC_like"/>
    <property type="match status" value="1"/>
</dbReference>
<dbReference type="Gene3D" id="1.20.5.4130">
    <property type="match status" value="1"/>
</dbReference>
<evidence type="ECO:0000256" key="4">
    <source>
        <dbReference type="ARBA" id="ARBA00022741"/>
    </source>
</evidence>
<dbReference type="EMBL" id="JBJKTR010000008">
    <property type="protein sequence ID" value="KAL3361667.1"/>
    <property type="molecule type" value="Genomic_DNA"/>
</dbReference>
<feature type="domain" description="Disease resistance R13L4/SHOC-2-like LRR" evidence="10">
    <location>
        <begin position="852"/>
        <end position="966"/>
    </location>
</feature>
<evidence type="ECO:0000256" key="5">
    <source>
        <dbReference type="ARBA" id="ARBA00022821"/>
    </source>
</evidence>
<protein>
    <submittedName>
        <fullName evidence="12">Uncharacterized protein</fullName>
    </submittedName>
</protein>
<dbReference type="GO" id="GO:0051607">
    <property type="term" value="P:defense response to virus"/>
    <property type="evidence" value="ECO:0007669"/>
    <property type="project" value="UniProtKB-ARBA"/>
</dbReference>
<dbReference type="Pfam" id="PF23598">
    <property type="entry name" value="LRR_14"/>
    <property type="match status" value="1"/>
</dbReference>
<dbReference type="InterPro" id="IPR058922">
    <property type="entry name" value="WHD_DRP"/>
</dbReference>
<evidence type="ECO:0000259" key="9">
    <source>
        <dbReference type="Pfam" id="PF23559"/>
    </source>
</evidence>
<dbReference type="PANTHER" id="PTHR36766:SF42">
    <property type="entry name" value="NB-ARC DOMAIN DISEASE RESISTANCE PROTEIN"/>
    <property type="match status" value="1"/>
</dbReference>
<evidence type="ECO:0000313" key="12">
    <source>
        <dbReference type="EMBL" id="KAL3361667.1"/>
    </source>
</evidence>
<dbReference type="Gene3D" id="1.10.8.430">
    <property type="entry name" value="Helical domain of apoptotic protease-activating factors"/>
    <property type="match status" value="1"/>
</dbReference>
<dbReference type="Proteomes" id="UP001627284">
    <property type="component" value="Unassembled WGS sequence"/>
</dbReference>
<evidence type="ECO:0000259" key="10">
    <source>
        <dbReference type="Pfam" id="PF23598"/>
    </source>
</evidence>
<feature type="domain" description="NB-ARC" evidence="7">
    <location>
        <begin position="156"/>
        <end position="329"/>
    </location>
</feature>
<evidence type="ECO:0000256" key="3">
    <source>
        <dbReference type="ARBA" id="ARBA00022737"/>
    </source>
</evidence>
<evidence type="ECO:0000259" key="8">
    <source>
        <dbReference type="Pfam" id="PF18052"/>
    </source>
</evidence>
<evidence type="ECO:0000256" key="1">
    <source>
        <dbReference type="ARBA" id="ARBA00008894"/>
    </source>
</evidence>
<dbReference type="Pfam" id="PF00931">
    <property type="entry name" value="NB-ARC"/>
    <property type="match status" value="1"/>
</dbReference>
<feature type="domain" description="Disease resistance protein winged helix" evidence="9">
    <location>
        <begin position="412"/>
        <end position="481"/>
    </location>
</feature>
<dbReference type="InterPro" id="IPR036388">
    <property type="entry name" value="WH-like_DNA-bd_sf"/>
</dbReference>
<comment type="caution">
    <text evidence="12">The sequence shown here is derived from an EMBL/GenBank/DDBJ whole genome shotgun (WGS) entry which is preliminary data.</text>
</comment>
<comment type="similarity">
    <text evidence="1">Belongs to the disease resistance NB-LRR family.</text>
</comment>
<dbReference type="SMART" id="SM00369">
    <property type="entry name" value="LRR_TYP"/>
    <property type="match status" value="3"/>
</dbReference>
<dbReference type="Gene3D" id="3.40.50.300">
    <property type="entry name" value="P-loop containing nucleotide triphosphate hydrolases"/>
    <property type="match status" value="1"/>
</dbReference>